<evidence type="ECO:0000313" key="2">
    <source>
        <dbReference type="EMBL" id="MCB6182728.1"/>
    </source>
</evidence>
<reference evidence="2" key="1">
    <citation type="submission" date="2021-10" db="EMBL/GenBank/DDBJ databases">
        <title>The complete genome sequence of Leeia sp. TBRC 13508.</title>
        <authorList>
            <person name="Charoenyingcharoen P."/>
            <person name="Yukphan P."/>
        </authorList>
    </citation>
    <scope>NUCLEOTIDE SEQUENCE</scope>
    <source>
        <strain evidence="2">TBRC 13508</strain>
    </source>
</reference>
<evidence type="ECO:0000313" key="3">
    <source>
        <dbReference type="Proteomes" id="UP001165395"/>
    </source>
</evidence>
<gene>
    <name evidence="2" type="ORF">LIN78_04060</name>
</gene>
<dbReference type="EMBL" id="JAJBZT010000002">
    <property type="protein sequence ID" value="MCB6182728.1"/>
    <property type="molecule type" value="Genomic_DNA"/>
</dbReference>
<feature type="transmembrane region" description="Helical" evidence="1">
    <location>
        <begin position="72"/>
        <end position="101"/>
    </location>
</feature>
<feature type="transmembrane region" description="Helical" evidence="1">
    <location>
        <begin position="12"/>
        <end position="32"/>
    </location>
</feature>
<evidence type="ECO:0000256" key="1">
    <source>
        <dbReference type="SAM" id="Phobius"/>
    </source>
</evidence>
<keyword evidence="3" id="KW-1185">Reference proteome</keyword>
<keyword evidence="1" id="KW-0472">Membrane</keyword>
<proteinExistence type="predicted"/>
<dbReference type="Proteomes" id="UP001165395">
    <property type="component" value="Unassembled WGS sequence"/>
</dbReference>
<name>A0ABS8D3Z6_9NEIS</name>
<sequence>MSIKLMQLPAKVYRAHSFFTWAWVWSGWYLFIDATSDLLINQLVMVGICLSLGLLVGVLLPKPSHISRSVILFAVLIWSFLFAVQLIWLSNLFAWLLTPLVTWWVVSRGPYAELSKPVGVFWFRTTLISLIHGAMFMLLMLLAGFVVCGAISAFG</sequence>
<accession>A0ABS8D3Z6</accession>
<protein>
    <recommendedName>
        <fullName evidence="4">NADH dehydrogenase subunit 6</fullName>
    </recommendedName>
</protein>
<dbReference type="RefSeq" id="WP_227178757.1">
    <property type="nucleotide sequence ID" value="NZ_JAJBZT010000002.1"/>
</dbReference>
<feature type="transmembrane region" description="Helical" evidence="1">
    <location>
        <begin position="121"/>
        <end position="154"/>
    </location>
</feature>
<keyword evidence="1" id="KW-1133">Transmembrane helix</keyword>
<keyword evidence="1" id="KW-0812">Transmembrane</keyword>
<feature type="transmembrane region" description="Helical" evidence="1">
    <location>
        <begin position="38"/>
        <end position="60"/>
    </location>
</feature>
<evidence type="ECO:0008006" key="4">
    <source>
        <dbReference type="Google" id="ProtNLM"/>
    </source>
</evidence>
<comment type="caution">
    <text evidence="2">The sequence shown here is derived from an EMBL/GenBank/DDBJ whole genome shotgun (WGS) entry which is preliminary data.</text>
</comment>
<organism evidence="2 3">
    <name type="scientific">Leeia speluncae</name>
    <dbReference type="NCBI Taxonomy" id="2884804"/>
    <lineage>
        <taxon>Bacteria</taxon>
        <taxon>Pseudomonadati</taxon>
        <taxon>Pseudomonadota</taxon>
        <taxon>Betaproteobacteria</taxon>
        <taxon>Neisseriales</taxon>
        <taxon>Leeiaceae</taxon>
        <taxon>Leeia</taxon>
    </lineage>
</organism>